<dbReference type="InterPro" id="IPR007516">
    <property type="entry name" value="Co_F420_Hydgase/DH_bsu_N"/>
</dbReference>
<dbReference type="Gene3D" id="3.30.70.20">
    <property type="match status" value="1"/>
</dbReference>
<dbReference type="PANTHER" id="PTHR31332">
    <property type="entry name" value="7-HYDROXYMETHYL CHLOROPHYLL A REDUCTASE, CHLOROPLASTIC"/>
    <property type="match status" value="1"/>
</dbReference>
<evidence type="ECO:0000256" key="3">
    <source>
        <dbReference type="ARBA" id="ARBA00023002"/>
    </source>
</evidence>
<dbReference type="PROSITE" id="PS51379">
    <property type="entry name" value="4FE4S_FER_2"/>
    <property type="match status" value="1"/>
</dbReference>
<dbReference type="GO" id="GO:0052592">
    <property type="term" value="F:oxidoreductase activity, acting on CH or CH2 groups, with an iron-sulfur protein as acceptor"/>
    <property type="evidence" value="ECO:0007669"/>
    <property type="project" value="TreeGrafter"/>
</dbReference>
<keyword evidence="5" id="KW-0411">Iron-sulfur</keyword>
<dbReference type="GO" id="GO:0046872">
    <property type="term" value="F:metal ion binding"/>
    <property type="evidence" value="ECO:0007669"/>
    <property type="project" value="UniProtKB-KW"/>
</dbReference>
<feature type="non-terminal residue" evidence="7">
    <location>
        <position position="225"/>
    </location>
</feature>
<accession>X0XIW6</accession>
<dbReference type="InterPro" id="IPR017896">
    <property type="entry name" value="4Fe4S_Fe-S-bd"/>
</dbReference>
<evidence type="ECO:0000256" key="4">
    <source>
        <dbReference type="ARBA" id="ARBA00023004"/>
    </source>
</evidence>
<evidence type="ECO:0000256" key="5">
    <source>
        <dbReference type="ARBA" id="ARBA00023014"/>
    </source>
</evidence>
<gene>
    <name evidence="7" type="ORF">S01H1_74402</name>
</gene>
<protein>
    <recommendedName>
        <fullName evidence="6">4Fe-4S ferredoxin-type domain-containing protein</fullName>
    </recommendedName>
</protein>
<name>X0XIW6_9ZZZZ</name>
<evidence type="ECO:0000313" key="7">
    <source>
        <dbReference type="EMBL" id="GAG36593.1"/>
    </source>
</evidence>
<dbReference type="GO" id="GO:0051536">
    <property type="term" value="F:iron-sulfur cluster binding"/>
    <property type="evidence" value="ECO:0007669"/>
    <property type="project" value="UniProtKB-KW"/>
</dbReference>
<dbReference type="PROSITE" id="PS00198">
    <property type="entry name" value="4FE4S_FER_1"/>
    <property type="match status" value="1"/>
</dbReference>
<evidence type="ECO:0000256" key="1">
    <source>
        <dbReference type="ARBA" id="ARBA00001974"/>
    </source>
</evidence>
<dbReference type="Pfam" id="PF04432">
    <property type="entry name" value="FrhB_FdhB_C"/>
    <property type="match status" value="1"/>
</dbReference>
<reference evidence="7" key="1">
    <citation type="journal article" date="2014" name="Front. Microbiol.">
        <title>High frequency of phylogenetically diverse reductive dehalogenase-homologous genes in deep subseafloor sedimentary metagenomes.</title>
        <authorList>
            <person name="Kawai M."/>
            <person name="Futagami T."/>
            <person name="Toyoda A."/>
            <person name="Takaki Y."/>
            <person name="Nishi S."/>
            <person name="Hori S."/>
            <person name="Arai W."/>
            <person name="Tsubouchi T."/>
            <person name="Morono Y."/>
            <person name="Uchiyama I."/>
            <person name="Ito T."/>
            <person name="Fujiyama A."/>
            <person name="Inagaki F."/>
            <person name="Takami H."/>
        </authorList>
    </citation>
    <scope>NUCLEOTIDE SEQUENCE</scope>
    <source>
        <strain evidence="7">Expedition CK06-06</strain>
    </source>
</reference>
<evidence type="ECO:0000256" key="2">
    <source>
        <dbReference type="ARBA" id="ARBA00022723"/>
    </source>
</evidence>
<sequence>MSIKTFQDLIKEVHEKGICQECGGCTSFCSAAFEKVIGFKKPNSPPEYVNKDACLECGICYYLCPQTHILDDELNKTYKFTDFKSMPLGHFEDIFSCQSTDSDFLKYGTDGGVVNSIINYMIEKKLIDGAIVAKVQGPFSREAMFAGDKMDLIKGSGIKLEISTQLDEIQNFCTYTRSIPQLNHYKFKKLAIVGTPCQIYTIRCMQNLGVTPSEYIEICLGLFCY</sequence>
<dbReference type="InterPro" id="IPR045220">
    <property type="entry name" value="FRHB/FDHB/HCAR-like"/>
</dbReference>
<dbReference type="InterPro" id="IPR007525">
    <property type="entry name" value="FrhB_FdhB_C"/>
</dbReference>
<keyword evidence="4" id="KW-0408">Iron</keyword>
<evidence type="ECO:0000259" key="6">
    <source>
        <dbReference type="PROSITE" id="PS51379"/>
    </source>
</evidence>
<dbReference type="PANTHER" id="PTHR31332:SF6">
    <property type="entry name" value="FORMATE DEHYDROGENASE SUBUNIT BETA"/>
    <property type="match status" value="1"/>
</dbReference>
<organism evidence="7">
    <name type="scientific">marine sediment metagenome</name>
    <dbReference type="NCBI Taxonomy" id="412755"/>
    <lineage>
        <taxon>unclassified sequences</taxon>
        <taxon>metagenomes</taxon>
        <taxon>ecological metagenomes</taxon>
    </lineage>
</organism>
<dbReference type="EMBL" id="BARS01049775">
    <property type="protein sequence ID" value="GAG36593.1"/>
    <property type="molecule type" value="Genomic_DNA"/>
</dbReference>
<dbReference type="Pfam" id="PF04422">
    <property type="entry name" value="FrhB_FdhB_N"/>
    <property type="match status" value="1"/>
</dbReference>
<comment type="cofactor">
    <cofactor evidence="1">
        <name>FAD</name>
        <dbReference type="ChEBI" id="CHEBI:57692"/>
    </cofactor>
</comment>
<comment type="caution">
    <text evidence="7">The sequence shown here is derived from an EMBL/GenBank/DDBJ whole genome shotgun (WGS) entry which is preliminary data.</text>
</comment>
<keyword evidence="2" id="KW-0479">Metal-binding</keyword>
<proteinExistence type="predicted"/>
<dbReference type="SUPFAM" id="SSF54862">
    <property type="entry name" value="4Fe-4S ferredoxins"/>
    <property type="match status" value="1"/>
</dbReference>
<keyword evidence="3" id="KW-0560">Oxidoreductase</keyword>
<dbReference type="AlphaFoldDB" id="X0XIW6"/>
<feature type="domain" description="4Fe-4S ferredoxin-type" evidence="6">
    <location>
        <begin position="45"/>
        <end position="73"/>
    </location>
</feature>
<dbReference type="InterPro" id="IPR017900">
    <property type="entry name" value="4Fe4S_Fe_S_CS"/>
</dbReference>